<keyword evidence="2" id="KW-1185">Reference proteome</keyword>
<comment type="caution">
    <text evidence="1">The sequence shown here is derived from an EMBL/GenBank/DDBJ whole genome shotgun (WGS) entry which is preliminary data.</text>
</comment>
<feature type="non-terminal residue" evidence="1">
    <location>
        <position position="84"/>
    </location>
</feature>
<feature type="non-terminal residue" evidence="1">
    <location>
        <position position="1"/>
    </location>
</feature>
<dbReference type="AlphaFoldDB" id="A0A813GVG7"/>
<dbReference type="OrthoDB" id="196131at2759"/>
<evidence type="ECO:0000313" key="1">
    <source>
        <dbReference type="EMBL" id="CAE8629056.1"/>
    </source>
</evidence>
<gene>
    <name evidence="1" type="ORF">PGLA1383_LOCUS45630</name>
</gene>
<dbReference type="Proteomes" id="UP000654075">
    <property type="component" value="Unassembled WGS sequence"/>
</dbReference>
<organism evidence="1 2">
    <name type="scientific">Polarella glacialis</name>
    <name type="common">Dinoflagellate</name>
    <dbReference type="NCBI Taxonomy" id="89957"/>
    <lineage>
        <taxon>Eukaryota</taxon>
        <taxon>Sar</taxon>
        <taxon>Alveolata</taxon>
        <taxon>Dinophyceae</taxon>
        <taxon>Suessiales</taxon>
        <taxon>Suessiaceae</taxon>
        <taxon>Polarella</taxon>
    </lineage>
</organism>
<name>A0A813GVG7_POLGL</name>
<accession>A0A813GVG7</accession>
<proteinExistence type="predicted"/>
<evidence type="ECO:0000313" key="2">
    <source>
        <dbReference type="Proteomes" id="UP000654075"/>
    </source>
</evidence>
<reference evidence="1" key="1">
    <citation type="submission" date="2021-02" db="EMBL/GenBank/DDBJ databases">
        <authorList>
            <person name="Dougan E. K."/>
            <person name="Rhodes N."/>
            <person name="Thang M."/>
            <person name="Chan C."/>
        </authorList>
    </citation>
    <scope>NUCLEOTIDE SEQUENCE</scope>
</reference>
<sequence length="84" mass="9442">LGPRSRRRDFGAGGASARDWEHVVEHPAVGSRTPAQVEDWRTQHSVLILEDNGWSVPKPVLAFEEAGFPDWAVEVLRSQRLKEP</sequence>
<dbReference type="EMBL" id="CAJNNV010029585">
    <property type="protein sequence ID" value="CAE8629056.1"/>
    <property type="molecule type" value="Genomic_DNA"/>
</dbReference>
<protein>
    <submittedName>
        <fullName evidence="1">Uncharacterized protein</fullName>
    </submittedName>
</protein>